<dbReference type="RefSeq" id="WP_138095927.1">
    <property type="nucleotide sequence ID" value="NZ_CP040428.1"/>
</dbReference>
<keyword evidence="3" id="KW-1185">Reference proteome</keyword>
<name>A0A4P8YHD9_9ENTR</name>
<evidence type="ECO:0000256" key="1">
    <source>
        <dbReference type="SAM" id="Phobius"/>
    </source>
</evidence>
<gene>
    <name evidence="2" type="ORF">FEM41_10520</name>
</gene>
<feature type="transmembrane region" description="Helical" evidence="1">
    <location>
        <begin position="12"/>
        <end position="33"/>
    </location>
</feature>
<dbReference type="Proteomes" id="UP000302163">
    <property type="component" value="Chromosome"/>
</dbReference>
<feature type="transmembrane region" description="Helical" evidence="1">
    <location>
        <begin position="78"/>
        <end position="103"/>
    </location>
</feature>
<dbReference type="AlphaFoldDB" id="A0A4P8YHD9"/>
<accession>A0A4P8YHD9</accession>
<evidence type="ECO:0000313" key="3">
    <source>
        <dbReference type="Proteomes" id="UP000302163"/>
    </source>
</evidence>
<organism evidence="2 3">
    <name type="scientific">Jejubacter calystegiae</name>
    <dbReference type="NCBI Taxonomy" id="2579935"/>
    <lineage>
        <taxon>Bacteria</taxon>
        <taxon>Pseudomonadati</taxon>
        <taxon>Pseudomonadota</taxon>
        <taxon>Gammaproteobacteria</taxon>
        <taxon>Enterobacterales</taxon>
        <taxon>Enterobacteriaceae</taxon>
        <taxon>Jejubacter</taxon>
    </lineage>
</organism>
<keyword evidence="1" id="KW-0812">Transmembrane</keyword>
<dbReference type="EMBL" id="CP040428">
    <property type="protein sequence ID" value="QCT20051.1"/>
    <property type="molecule type" value="Genomic_DNA"/>
</dbReference>
<sequence length="181" mass="21524">MKFNRYQHYKTYNLLLFIVIAFWSAWFVSSNSISNEVFLKKNSWLWLYILTFSSLLALGLTSLHFLRGPGFTESSMALFKTFFWTFLLCNLTLWPVPQVWIYLTASREINDRVEFTLFYPGPSKGKAGNCPVGIGYYDRDLQRYVELCAEKDQIDRKARKLYVQKCVNDYGARIWRYHFIR</sequence>
<proteinExistence type="predicted"/>
<keyword evidence="1" id="KW-0472">Membrane</keyword>
<dbReference type="OrthoDB" id="6884671at2"/>
<dbReference type="KEGG" id="izh:FEM41_10520"/>
<feature type="transmembrane region" description="Helical" evidence="1">
    <location>
        <begin position="45"/>
        <end position="66"/>
    </location>
</feature>
<protein>
    <submittedName>
        <fullName evidence="2">Uncharacterized protein</fullName>
    </submittedName>
</protein>
<evidence type="ECO:0000313" key="2">
    <source>
        <dbReference type="EMBL" id="QCT20051.1"/>
    </source>
</evidence>
<keyword evidence="1" id="KW-1133">Transmembrane helix</keyword>
<reference evidence="2 3" key="1">
    <citation type="submission" date="2019-05" db="EMBL/GenBank/DDBJ databases">
        <title>Complete genome sequence of Izhakiella calystegiae KSNA2, an endophyte isolated from beach morning glory (Calystegia soldanella).</title>
        <authorList>
            <person name="Jiang L."/>
            <person name="Jeong J.C."/>
            <person name="Kim C.Y."/>
            <person name="Kim D.H."/>
            <person name="Kim S.W."/>
            <person name="Lee j."/>
        </authorList>
    </citation>
    <scope>NUCLEOTIDE SEQUENCE [LARGE SCALE GENOMIC DNA]</scope>
    <source>
        <strain evidence="2 3">KSNA2</strain>
    </source>
</reference>